<evidence type="ECO:0000256" key="2">
    <source>
        <dbReference type="ARBA" id="ARBA00022679"/>
    </source>
</evidence>
<comment type="similarity">
    <text evidence="1">Belongs to the sulfotransferase 1 family.</text>
</comment>
<proteinExistence type="inferred from homology"/>
<protein>
    <recommendedName>
        <fullName evidence="3">Sulfotransferase domain-containing protein</fullName>
    </recommendedName>
</protein>
<dbReference type="AlphaFoldDB" id="A0ABD3XKX8"/>
<evidence type="ECO:0000313" key="4">
    <source>
        <dbReference type="EMBL" id="KAL3886113.1"/>
    </source>
</evidence>
<dbReference type="SUPFAM" id="SSF52540">
    <property type="entry name" value="P-loop containing nucleoside triphosphate hydrolases"/>
    <property type="match status" value="1"/>
</dbReference>
<keyword evidence="2" id="KW-0808">Transferase</keyword>
<comment type="caution">
    <text evidence="4">The sequence shown here is derived from an EMBL/GenBank/DDBJ whole genome shotgun (WGS) entry which is preliminary data.</text>
</comment>
<dbReference type="EMBL" id="JBJQND010000002">
    <property type="protein sequence ID" value="KAL3886146.1"/>
    <property type="molecule type" value="Genomic_DNA"/>
</dbReference>
<evidence type="ECO:0000313" key="6">
    <source>
        <dbReference type="Proteomes" id="UP001634394"/>
    </source>
</evidence>
<sequence>MSAIKITDNGGHTISMTSLEGYYIPSFSPPEILRDIFNNIPHLKCRNDDVFVCAPLKSGTHWTWEIVSMILNGKAEIIHKSKNTQMLEAVPTETIDGAPSPRVLNSHLNLYRLPREVLEQKCKIVLILRDPRDVAVSLYHHCKGILKYEYDGIFENFLPLFLEGKLMYNSYLDYVVEWEKAMEERPGIHLIYYEDLKTNCIEEVRKLALFLEVTCSNDLIRKISDKCNFQQMKDDKEKHIPEELRKALYKNNFSMFRKGTVGDWRNIFSVAQSEYFDSMFLEKMKKSKLLRRYT</sequence>
<accession>A0ABD3XKX8</accession>
<name>A0ABD3XKX8_SINWO</name>
<evidence type="ECO:0000313" key="5">
    <source>
        <dbReference type="EMBL" id="KAL3886146.1"/>
    </source>
</evidence>
<dbReference type="InterPro" id="IPR027417">
    <property type="entry name" value="P-loop_NTPase"/>
</dbReference>
<dbReference type="GO" id="GO:0016740">
    <property type="term" value="F:transferase activity"/>
    <property type="evidence" value="ECO:0007669"/>
    <property type="project" value="UniProtKB-KW"/>
</dbReference>
<keyword evidence="6" id="KW-1185">Reference proteome</keyword>
<dbReference type="InterPro" id="IPR000863">
    <property type="entry name" value="Sulfotransferase_dom"/>
</dbReference>
<reference evidence="4 6" key="1">
    <citation type="submission" date="2024-11" db="EMBL/GenBank/DDBJ databases">
        <title>Chromosome-level genome assembly of the freshwater bivalve Anodonta woodiana.</title>
        <authorList>
            <person name="Chen X."/>
        </authorList>
    </citation>
    <scope>NUCLEOTIDE SEQUENCE [LARGE SCALE GENOMIC DNA]</scope>
    <source>
        <strain evidence="4">MN2024</strain>
        <tissue evidence="4">Gills</tissue>
    </source>
</reference>
<feature type="domain" description="Sulfotransferase" evidence="3">
    <location>
        <begin position="48"/>
        <end position="287"/>
    </location>
</feature>
<dbReference type="Proteomes" id="UP001634394">
    <property type="component" value="Unassembled WGS sequence"/>
</dbReference>
<evidence type="ECO:0000259" key="3">
    <source>
        <dbReference type="Pfam" id="PF00685"/>
    </source>
</evidence>
<dbReference type="Pfam" id="PF00685">
    <property type="entry name" value="Sulfotransfer_1"/>
    <property type="match status" value="1"/>
</dbReference>
<dbReference type="EMBL" id="JBJQND010000002">
    <property type="protein sequence ID" value="KAL3886113.1"/>
    <property type="molecule type" value="Genomic_DNA"/>
</dbReference>
<dbReference type="PANTHER" id="PTHR11783">
    <property type="entry name" value="SULFOTRANSFERASE SULT"/>
    <property type="match status" value="1"/>
</dbReference>
<dbReference type="Gene3D" id="3.40.50.300">
    <property type="entry name" value="P-loop containing nucleotide triphosphate hydrolases"/>
    <property type="match status" value="1"/>
</dbReference>
<organism evidence="4 6">
    <name type="scientific">Sinanodonta woodiana</name>
    <name type="common">Chinese pond mussel</name>
    <name type="synonym">Anodonta woodiana</name>
    <dbReference type="NCBI Taxonomy" id="1069815"/>
    <lineage>
        <taxon>Eukaryota</taxon>
        <taxon>Metazoa</taxon>
        <taxon>Spiralia</taxon>
        <taxon>Lophotrochozoa</taxon>
        <taxon>Mollusca</taxon>
        <taxon>Bivalvia</taxon>
        <taxon>Autobranchia</taxon>
        <taxon>Heteroconchia</taxon>
        <taxon>Palaeoheterodonta</taxon>
        <taxon>Unionida</taxon>
        <taxon>Unionoidea</taxon>
        <taxon>Unionidae</taxon>
        <taxon>Unioninae</taxon>
        <taxon>Sinanodonta</taxon>
    </lineage>
</organism>
<evidence type="ECO:0000256" key="1">
    <source>
        <dbReference type="ARBA" id="ARBA00005771"/>
    </source>
</evidence>
<gene>
    <name evidence="4" type="ORF">ACJMK2_026131</name>
    <name evidence="5" type="ORF">ACJMK2_026162</name>
</gene>